<accession>A0ABV8TXE0</accession>
<dbReference type="Pfam" id="PF01381">
    <property type="entry name" value="HTH_3"/>
    <property type="match status" value="1"/>
</dbReference>
<protein>
    <submittedName>
        <fullName evidence="2">Helix-turn-helix domain-containing protein</fullName>
    </submittedName>
</protein>
<organism evidence="2 3">
    <name type="scientific">Salininema proteolyticum</name>
    <dbReference type="NCBI Taxonomy" id="1607685"/>
    <lineage>
        <taxon>Bacteria</taxon>
        <taxon>Bacillati</taxon>
        <taxon>Actinomycetota</taxon>
        <taxon>Actinomycetes</taxon>
        <taxon>Glycomycetales</taxon>
        <taxon>Glycomycetaceae</taxon>
        <taxon>Salininema</taxon>
    </lineage>
</organism>
<keyword evidence="3" id="KW-1185">Reference proteome</keyword>
<dbReference type="InterPro" id="IPR001387">
    <property type="entry name" value="Cro/C1-type_HTH"/>
</dbReference>
<dbReference type="RefSeq" id="WP_380619623.1">
    <property type="nucleotide sequence ID" value="NZ_JBHSDK010000012.1"/>
</dbReference>
<dbReference type="InterPro" id="IPR010982">
    <property type="entry name" value="Lambda_DNA-bd_dom_sf"/>
</dbReference>
<evidence type="ECO:0000313" key="3">
    <source>
        <dbReference type="Proteomes" id="UP001595823"/>
    </source>
</evidence>
<evidence type="ECO:0000259" key="1">
    <source>
        <dbReference type="PROSITE" id="PS50943"/>
    </source>
</evidence>
<proteinExistence type="predicted"/>
<dbReference type="SUPFAM" id="SSF47413">
    <property type="entry name" value="lambda repressor-like DNA-binding domains"/>
    <property type="match status" value="1"/>
</dbReference>
<gene>
    <name evidence="2" type="ORF">ACFPET_08220</name>
</gene>
<feature type="domain" description="HTH cro/C1-type" evidence="1">
    <location>
        <begin position="48"/>
        <end position="105"/>
    </location>
</feature>
<reference evidence="3" key="1">
    <citation type="journal article" date="2019" name="Int. J. Syst. Evol. Microbiol.">
        <title>The Global Catalogue of Microorganisms (GCM) 10K type strain sequencing project: providing services to taxonomists for standard genome sequencing and annotation.</title>
        <authorList>
            <consortium name="The Broad Institute Genomics Platform"/>
            <consortium name="The Broad Institute Genome Sequencing Center for Infectious Disease"/>
            <person name="Wu L."/>
            <person name="Ma J."/>
        </authorList>
    </citation>
    <scope>NUCLEOTIDE SEQUENCE [LARGE SCALE GENOMIC DNA]</scope>
    <source>
        <strain evidence="3">IBRC-M 10908</strain>
    </source>
</reference>
<name>A0ABV8TXE0_9ACTN</name>
<comment type="caution">
    <text evidence="2">The sequence shown here is derived from an EMBL/GenBank/DDBJ whole genome shotgun (WGS) entry which is preliminary data.</text>
</comment>
<dbReference type="Proteomes" id="UP001595823">
    <property type="component" value="Unassembled WGS sequence"/>
</dbReference>
<evidence type="ECO:0000313" key="2">
    <source>
        <dbReference type="EMBL" id="MFC4335181.1"/>
    </source>
</evidence>
<dbReference type="PROSITE" id="PS50943">
    <property type="entry name" value="HTH_CROC1"/>
    <property type="match status" value="1"/>
</dbReference>
<dbReference type="CDD" id="cd00093">
    <property type="entry name" value="HTH_XRE"/>
    <property type="match status" value="1"/>
</dbReference>
<dbReference type="EMBL" id="JBHSDK010000012">
    <property type="protein sequence ID" value="MFC4335181.1"/>
    <property type="molecule type" value="Genomic_DNA"/>
</dbReference>
<dbReference type="Gene3D" id="1.10.260.40">
    <property type="entry name" value="lambda repressor-like DNA-binding domains"/>
    <property type="match status" value="1"/>
</dbReference>
<sequence>MIVRMGKVLNGGEMLTSVVEGLAPSDYDWGVSGVEYREKFAQWVDGVVVALQNEHHLSIAEIASQAGISYPQLNRWRRGNFDKAPHQHKLRQFCRGLGLDPSEPFAILGFAAPTGNPDGEEPAGEMNPFDGTSLDEIRATIRRLQYILQDPHLVGGERKSMVDLLNHAVAQYEALLRKDDRFVNDVSRVKSA</sequence>